<sequence length="391" mass="42242">MTSVICVAVFIAASVTHRASQAQLQLHEDIVLRGADAIGLSFNTALKREWSSLNAIARGIGNASQKDIDGFMDAVVQAGGQVAWAGFANLDGTIISGSNRLREGEDVSERRWFREGLHGATVGNVHSSDSLMYGGNSDQASILNLSTQVLNNDTGEVVGVLIYSLRMDWILSLLAQARDQLHIDVVVQTREGATIIDTRGNVGPLPDAIVRQASLGQSTAGSFRLLDQSEGLYAFTSDFISDTLPDFGWDVFAVLDRDNLTDVLPGLLRSLITSVAIATLFVLVTTLLALRILLRPIESLTKTATLVANGEYEYPIESRSSNEAIMLSRALVRIQRKLAHSQPLNSNGGSLSQEQDTSRPEKRPSEDSNDLDEPAKRQAEACPPTRLGGRS</sequence>
<evidence type="ECO:0000313" key="5">
    <source>
        <dbReference type="Proteomes" id="UP000249165"/>
    </source>
</evidence>
<keyword evidence="2" id="KW-0812">Transmembrane</keyword>
<evidence type="ECO:0000259" key="3">
    <source>
        <dbReference type="PROSITE" id="PS50885"/>
    </source>
</evidence>
<keyword evidence="2" id="KW-0472">Membrane</keyword>
<feature type="domain" description="HAMP" evidence="3">
    <location>
        <begin position="291"/>
        <end position="343"/>
    </location>
</feature>
<feature type="compositionally biased region" description="Polar residues" evidence="1">
    <location>
        <begin position="342"/>
        <end position="355"/>
    </location>
</feature>
<dbReference type="GO" id="GO:0007165">
    <property type="term" value="P:signal transduction"/>
    <property type="evidence" value="ECO:0007669"/>
    <property type="project" value="InterPro"/>
</dbReference>
<dbReference type="GO" id="GO:0016020">
    <property type="term" value="C:membrane"/>
    <property type="evidence" value="ECO:0007669"/>
    <property type="project" value="InterPro"/>
</dbReference>
<dbReference type="EMBL" id="QLMG01000051">
    <property type="protein sequence ID" value="RAK11256.1"/>
    <property type="molecule type" value="Genomic_DNA"/>
</dbReference>
<accession>A0A327XTI5</accession>
<organism evidence="4 5">
    <name type="scientific">Salipiger aestuarii</name>
    <dbReference type="NCBI Taxonomy" id="568098"/>
    <lineage>
        <taxon>Bacteria</taxon>
        <taxon>Pseudomonadati</taxon>
        <taxon>Pseudomonadota</taxon>
        <taxon>Alphaproteobacteria</taxon>
        <taxon>Rhodobacterales</taxon>
        <taxon>Roseobacteraceae</taxon>
        <taxon>Salipiger</taxon>
    </lineage>
</organism>
<dbReference type="Proteomes" id="UP000249165">
    <property type="component" value="Unassembled WGS sequence"/>
</dbReference>
<evidence type="ECO:0000256" key="1">
    <source>
        <dbReference type="SAM" id="MobiDB-lite"/>
    </source>
</evidence>
<gene>
    <name evidence="4" type="ORF">ATI53_105114</name>
</gene>
<keyword evidence="2" id="KW-1133">Transmembrane helix</keyword>
<keyword evidence="5" id="KW-1185">Reference proteome</keyword>
<dbReference type="PROSITE" id="PS50885">
    <property type="entry name" value="HAMP"/>
    <property type="match status" value="1"/>
</dbReference>
<dbReference type="Gene3D" id="6.10.340.10">
    <property type="match status" value="1"/>
</dbReference>
<comment type="caution">
    <text evidence="4">The sequence shown here is derived from an EMBL/GenBank/DDBJ whole genome shotgun (WGS) entry which is preliminary data.</text>
</comment>
<dbReference type="AlphaFoldDB" id="A0A327XTI5"/>
<dbReference type="CDD" id="cd06225">
    <property type="entry name" value="HAMP"/>
    <property type="match status" value="1"/>
</dbReference>
<name>A0A327XTI5_9RHOB</name>
<feature type="transmembrane region" description="Helical" evidence="2">
    <location>
        <begin position="271"/>
        <end position="294"/>
    </location>
</feature>
<proteinExistence type="predicted"/>
<dbReference type="InterPro" id="IPR003660">
    <property type="entry name" value="HAMP_dom"/>
</dbReference>
<protein>
    <submittedName>
        <fullName evidence="4">HAMP domain-containing protein</fullName>
    </submittedName>
</protein>
<reference evidence="4 5" key="1">
    <citation type="submission" date="2018-06" db="EMBL/GenBank/DDBJ databases">
        <title>Genomic Encyclopedia of Archaeal and Bacterial Type Strains, Phase II (KMG-II): from individual species to whole genera.</title>
        <authorList>
            <person name="Goeker M."/>
        </authorList>
    </citation>
    <scope>NUCLEOTIDE SEQUENCE [LARGE SCALE GENOMIC DNA]</scope>
    <source>
        <strain evidence="4 5">DSM 22011</strain>
    </source>
</reference>
<dbReference type="OrthoDB" id="9812260at2"/>
<dbReference type="RefSeq" id="WP_111551119.1">
    <property type="nucleotide sequence ID" value="NZ_LIGK01000084.1"/>
</dbReference>
<feature type="region of interest" description="Disordered" evidence="1">
    <location>
        <begin position="342"/>
        <end position="391"/>
    </location>
</feature>
<dbReference type="Gene3D" id="3.30.450.20">
    <property type="entry name" value="PAS domain"/>
    <property type="match status" value="1"/>
</dbReference>
<evidence type="ECO:0000256" key="2">
    <source>
        <dbReference type="SAM" id="Phobius"/>
    </source>
</evidence>
<evidence type="ECO:0000313" key="4">
    <source>
        <dbReference type="EMBL" id="RAK11256.1"/>
    </source>
</evidence>
<feature type="compositionally biased region" description="Basic and acidic residues" evidence="1">
    <location>
        <begin position="356"/>
        <end position="366"/>
    </location>
</feature>